<keyword evidence="3" id="KW-1185">Reference proteome</keyword>
<keyword evidence="1" id="KW-0812">Transmembrane</keyword>
<accession>A0A8T8JE96</accession>
<dbReference type="EMBL" id="MW748991">
    <property type="protein sequence ID" value="QUE30091.1"/>
    <property type="molecule type" value="Genomic_DNA"/>
</dbReference>
<sequence>MVFGLLGFFAFWRTILMLMLSITLVAVMSWLLVYGLMWLVGECLDD</sequence>
<protein>
    <submittedName>
        <fullName evidence="2">Uncharacterized protein</fullName>
    </submittedName>
</protein>
<keyword evidence="1" id="KW-0472">Membrane</keyword>
<evidence type="ECO:0000313" key="3">
    <source>
        <dbReference type="Proteomes" id="UP000679984"/>
    </source>
</evidence>
<name>A0A8T8JE96_9CAUD</name>
<keyword evidence="1" id="KW-1133">Transmembrane helix</keyword>
<reference evidence="2 3" key="1">
    <citation type="submission" date="2021-03" db="EMBL/GenBank/DDBJ databases">
        <authorList>
            <person name="Tong Y."/>
            <person name="Li F."/>
            <person name="Tian F."/>
            <person name="Li J."/>
        </authorList>
    </citation>
    <scope>NUCLEOTIDE SEQUENCE [LARGE SCALE GENOMIC DNA]</scope>
</reference>
<dbReference type="Proteomes" id="UP000679984">
    <property type="component" value="Segment"/>
</dbReference>
<evidence type="ECO:0000313" key="2">
    <source>
        <dbReference type="EMBL" id="QUE30091.1"/>
    </source>
</evidence>
<feature type="transmembrane region" description="Helical" evidence="1">
    <location>
        <begin position="15"/>
        <end position="40"/>
    </location>
</feature>
<evidence type="ECO:0000256" key="1">
    <source>
        <dbReference type="SAM" id="Phobius"/>
    </source>
</evidence>
<proteinExistence type="predicted"/>
<organism evidence="2 3">
    <name type="scientific">Enterobacter phage IME278</name>
    <dbReference type="NCBI Taxonomy" id="2829366"/>
    <lineage>
        <taxon>Viruses</taxon>
        <taxon>Duplodnaviria</taxon>
        <taxon>Heunggongvirae</taxon>
        <taxon>Uroviricota</taxon>
        <taxon>Caudoviricetes</taxon>
        <taxon>Autographivirales</taxon>
        <taxon>Autotranscriptaviridae</taxon>
        <taxon>Studiervirinae</taxon>
        <taxon>Kayfunavirus</taxon>
        <taxon>Kayfunavirus IME278</taxon>
    </lineage>
</organism>